<dbReference type="AlphaFoldDB" id="A0A914H8X6"/>
<keyword evidence="3" id="KW-1185">Reference proteome</keyword>
<accession>A0A914H8X6</accession>
<sequence length="551" mass="61463">MDVEAQNNHEFWKTWSTEYLPVLRERPSQHRDPKNKVIGSPKLGELVQIDDGTLLKGNWKLGKVTEIKSPRAVELQLGDGSRLIRPVAHLCSLEIQQPAIEQCQFTSAIEVQGRRAASRISGVGHPFIFTLLTLVLSLNGCLSQSAMLCPASDTGLYWKVKARKTLCANFSTDPPFPTAHRFNLYRPNIDLLSVRAAHCSQIQETIKKSASGCGNTGSANTGYLQGAPYRKERKTSPTHRLPTGKSGCHRRLAESEQGYAVPLNQFRLLMAKKGRRTKRTAEMGRVFTNQLGAQLTASQFLSAESLRKVLNHLAALICSKGNNFGFLEGIISGTDANTVARALASSPYIKAKWLSKELMEIRHCIPIPLRNITFRRQGQSVEESCEDHQYSTIFIEGELIKVNQRTGLFRLIKEEEIHELTVGEEVTHFNEAAIKPHAFGNFIITNYTDPRIDVLQMLQDFRLDKRFEQEQLGEQARPPERALGRPTGRLLRENILALRRDGENDHMELPSLPVSSNNAVHKDAFGADIGGAGVSHKCEGSEGLRENWSGN</sequence>
<organism evidence="3 4">
    <name type="scientific">Globodera rostochiensis</name>
    <name type="common">Golden nematode worm</name>
    <name type="synonym">Heterodera rostochiensis</name>
    <dbReference type="NCBI Taxonomy" id="31243"/>
    <lineage>
        <taxon>Eukaryota</taxon>
        <taxon>Metazoa</taxon>
        <taxon>Ecdysozoa</taxon>
        <taxon>Nematoda</taxon>
        <taxon>Chromadorea</taxon>
        <taxon>Rhabditida</taxon>
        <taxon>Tylenchina</taxon>
        <taxon>Tylenchomorpha</taxon>
        <taxon>Tylenchoidea</taxon>
        <taxon>Heteroderidae</taxon>
        <taxon>Heteroderinae</taxon>
        <taxon>Globodera</taxon>
    </lineage>
</organism>
<evidence type="ECO:0000256" key="1">
    <source>
        <dbReference type="SAM" id="MobiDB-lite"/>
    </source>
</evidence>
<dbReference type="WBParaSite" id="Gr19_v10_g14853.t1">
    <property type="protein sequence ID" value="Gr19_v10_g14853.t1"/>
    <property type="gene ID" value="Gr19_v10_g14853"/>
</dbReference>
<evidence type="ECO:0000313" key="3">
    <source>
        <dbReference type="Proteomes" id="UP000887572"/>
    </source>
</evidence>
<dbReference type="Pfam" id="PF18701">
    <property type="entry name" value="DUF5641"/>
    <property type="match status" value="1"/>
</dbReference>
<proteinExistence type="predicted"/>
<protein>
    <submittedName>
        <fullName evidence="4">DUF5641 domain-containing protein</fullName>
    </submittedName>
</protein>
<dbReference type="InterPro" id="IPR040676">
    <property type="entry name" value="DUF5641"/>
</dbReference>
<feature type="region of interest" description="Disordered" evidence="1">
    <location>
        <begin position="224"/>
        <end position="248"/>
    </location>
</feature>
<name>A0A914H8X6_GLORO</name>
<dbReference type="Proteomes" id="UP000887572">
    <property type="component" value="Unplaced"/>
</dbReference>
<feature type="domain" description="DUF5641" evidence="2">
    <location>
        <begin position="6"/>
        <end position="93"/>
    </location>
</feature>
<reference evidence="4" key="1">
    <citation type="submission" date="2022-11" db="UniProtKB">
        <authorList>
            <consortium name="WormBaseParasite"/>
        </authorList>
    </citation>
    <scope>IDENTIFICATION</scope>
</reference>
<evidence type="ECO:0000313" key="4">
    <source>
        <dbReference type="WBParaSite" id="Gr19_v10_g14853.t1"/>
    </source>
</evidence>
<evidence type="ECO:0000259" key="2">
    <source>
        <dbReference type="Pfam" id="PF18701"/>
    </source>
</evidence>